<evidence type="ECO:0000313" key="2">
    <source>
        <dbReference type="Proteomes" id="UP000078397"/>
    </source>
</evidence>
<comment type="caution">
    <text evidence="1">The sequence shown here is derived from an EMBL/GenBank/DDBJ whole genome shotgun (WGS) entry which is preliminary data.</text>
</comment>
<name>A0A179G5F6_METCM</name>
<proteinExistence type="predicted"/>
<dbReference type="EMBL" id="LSBJ02000001">
    <property type="protein sequence ID" value="OAQ72718.1"/>
    <property type="molecule type" value="Genomic_DNA"/>
</dbReference>
<keyword evidence="2" id="KW-1185">Reference proteome</keyword>
<protein>
    <submittedName>
        <fullName evidence="1">Uncharacterized protein</fullName>
    </submittedName>
</protein>
<evidence type="ECO:0000313" key="1">
    <source>
        <dbReference type="EMBL" id="OAQ72718.1"/>
    </source>
</evidence>
<dbReference type="RefSeq" id="XP_018148801.1">
    <property type="nucleotide sequence ID" value="XM_018292937.1"/>
</dbReference>
<sequence>MKRNLYQIEAGTIFVLPLGIYSRDDSDLRITEALDKLFAVPFKVPALHPDPLGVETATEEWIHSASQDVKKLSKAAVNVKLVKRYH</sequence>
<organism evidence="1 2">
    <name type="scientific">Pochonia chlamydosporia 170</name>
    <dbReference type="NCBI Taxonomy" id="1380566"/>
    <lineage>
        <taxon>Eukaryota</taxon>
        <taxon>Fungi</taxon>
        <taxon>Dikarya</taxon>
        <taxon>Ascomycota</taxon>
        <taxon>Pezizomycotina</taxon>
        <taxon>Sordariomycetes</taxon>
        <taxon>Hypocreomycetidae</taxon>
        <taxon>Hypocreales</taxon>
        <taxon>Clavicipitaceae</taxon>
        <taxon>Pochonia</taxon>
    </lineage>
</organism>
<accession>A0A179G5F6</accession>
<dbReference type="Proteomes" id="UP000078397">
    <property type="component" value="Unassembled WGS sequence"/>
</dbReference>
<dbReference type="KEGG" id="pchm:VFPPC_15184"/>
<reference evidence="1 2" key="1">
    <citation type="journal article" date="2016" name="PLoS Pathog.">
        <title>Biosynthesis of antibiotic leucinostatins in bio-control fungus Purpureocillium lilacinum and their inhibition on phytophthora revealed by genome mining.</title>
        <authorList>
            <person name="Wang G."/>
            <person name="Liu Z."/>
            <person name="Lin R."/>
            <person name="Li E."/>
            <person name="Mao Z."/>
            <person name="Ling J."/>
            <person name="Yang Y."/>
            <person name="Yin W.B."/>
            <person name="Xie B."/>
        </authorList>
    </citation>
    <scope>NUCLEOTIDE SEQUENCE [LARGE SCALE GENOMIC DNA]</scope>
    <source>
        <strain evidence="1">170</strain>
    </source>
</reference>
<gene>
    <name evidence="1" type="ORF">VFPPC_15184</name>
</gene>
<dbReference type="AlphaFoldDB" id="A0A179G5F6"/>
<dbReference type="GeneID" id="28856931"/>